<accession>A0ABS1S2Q4</accession>
<gene>
    <name evidence="3" type="ORF">JL111_05860</name>
</gene>
<dbReference type="PANTHER" id="PTHR19328:SF75">
    <property type="entry name" value="ALDOSE SUGAR DEHYDROGENASE YLII"/>
    <property type="match status" value="1"/>
</dbReference>
<feature type="domain" description="Glucose/Sorbosone dehydrogenase" evidence="2">
    <location>
        <begin position="71"/>
        <end position="400"/>
    </location>
</feature>
<comment type="caution">
    <text evidence="3">The sequence shown here is derived from an EMBL/GenBank/DDBJ whole genome shotgun (WGS) entry which is preliminary data.</text>
</comment>
<evidence type="ECO:0000256" key="1">
    <source>
        <dbReference type="SAM" id="SignalP"/>
    </source>
</evidence>
<dbReference type="SUPFAM" id="SSF50952">
    <property type="entry name" value="Soluble quinoprotein glucose dehydrogenase"/>
    <property type="match status" value="1"/>
</dbReference>
<evidence type="ECO:0000313" key="3">
    <source>
        <dbReference type="EMBL" id="MBL3673011.1"/>
    </source>
</evidence>
<feature type="signal peptide" evidence="1">
    <location>
        <begin position="1"/>
        <end position="30"/>
    </location>
</feature>
<sequence>MTPTRSAIRPATRLTCLTVAASLLAGTALAQDFNAAPPNAPDQQPAFENQTRAPVLADDVSLNQTVLADGLDHPWGLAELPDGAWLVTERGGNLRMVGADGSLSDPISGLPEIDTRDQGGLLDVTVADDFADTRRVWVSFAQPRENGKTATAVATGTLSADGSSLEGTEVIWQQQPAWDSTKHYGSVLIHDGQGGLFVTTGERSVPDARVYSQNVTTTLGKVVRIDPETGAPMGDPGVAEALPEIWSWGHRNIQGAALDDQGRLWTIEHGPKGGDELNLPQAGRNYGWPRVTYGVEYSGDPVGQGVTQMEGTEQPVYYWDPVIAPGQMTFYDGEMFPDWQGDLLIGGLKSNDLVRLELDGDRVTGEARHLQGIGRVREVEVASDGALMLLTDEDNGRLIRVTPAQSDS</sequence>
<name>A0ABS1S2Q4_9RHOB</name>
<reference evidence="3 4" key="1">
    <citation type="submission" date="2021-01" db="EMBL/GenBank/DDBJ databases">
        <title>011410 draft genome.</title>
        <authorList>
            <person name="Lang L."/>
        </authorList>
    </citation>
    <scope>NUCLEOTIDE SEQUENCE [LARGE SCALE GENOMIC DNA]</scope>
    <source>
        <strain evidence="3 4">KCTC 42845</strain>
    </source>
</reference>
<keyword evidence="1" id="KW-0732">Signal</keyword>
<dbReference type="InterPro" id="IPR011042">
    <property type="entry name" value="6-blade_b-propeller_TolB-like"/>
</dbReference>
<dbReference type="Proteomes" id="UP000644749">
    <property type="component" value="Unassembled WGS sequence"/>
</dbReference>
<organism evidence="3 4">
    <name type="scientific">Paracoccus aerius</name>
    <dbReference type="NCBI Taxonomy" id="1915382"/>
    <lineage>
        <taxon>Bacteria</taxon>
        <taxon>Pseudomonadati</taxon>
        <taxon>Pseudomonadota</taxon>
        <taxon>Alphaproteobacteria</taxon>
        <taxon>Rhodobacterales</taxon>
        <taxon>Paracoccaceae</taxon>
        <taxon>Paracoccus</taxon>
    </lineage>
</organism>
<dbReference type="EMBL" id="JAESHT010000004">
    <property type="protein sequence ID" value="MBL3673011.1"/>
    <property type="molecule type" value="Genomic_DNA"/>
</dbReference>
<evidence type="ECO:0000259" key="2">
    <source>
        <dbReference type="Pfam" id="PF07995"/>
    </source>
</evidence>
<dbReference type="PANTHER" id="PTHR19328">
    <property type="entry name" value="HEDGEHOG-INTERACTING PROTEIN"/>
    <property type="match status" value="1"/>
</dbReference>
<dbReference type="InterPro" id="IPR011041">
    <property type="entry name" value="Quinoprot_gluc/sorb_DH_b-prop"/>
</dbReference>
<feature type="chain" id="PRO_5046345648" evidence="1">
    <location>
        <begin position="31"/>
        <end position="408"/>
    </location>
</feature>
<evidence type="ECO:0000313" key="4">
    <source>
        <dbReference type="Proteomes" id="UP000644749"/>
    </source>
</evidence>
<proteinExistence type="predicted"/>
<dbReference type="Pfam" id="PF07995">
    <property type="entry name" value="GSDH"/>
    <property type="match status" value="1"/>
</dbReference>
<dbReference type="RefSeq" id="WP_191309151.1">
    <property type="nucleotide sequence ID" value="NZ_BNCL01000004.1"/>
</dbReference>
<keyword evidence="4" id="KW-1185">Reference proteome</keyword>
<dbReference type="InterPro" id="IPR012938">
    <property type="entry name" value="Glc/Sorbosone_DH"/>
</dbReference>
<dbReference type="Gene3D" id="2.120.10.30">
    <property type="entry name" value="TolB, C-terminal domain"/>
    <property type="match status" value="1"/>
</dbReference>
<protein>
    <submittedName>
        <fullName evidence="3">PQQ-dependent sugar dehydrogenase</fullName>
    </submittedName>
</protein>